<evidence type="ECO:0000313" key="3">
    <source>
        <dbReference type="Proteomes" id="UP000494245"/>
    </source>
</evidence>
<sequence length="662" mass="76203">MNEIDQLPRELRFAWLLRDDVRAMFHPTDPHWKANLDIWWLLNGSKDYPSAARRVEALHCSRLSEVVIAASSAMPFPVTLLMHYIWRNREDISTRFDLNNTTDTEDFVKWFYVCGVPEHNLFDIITHTSIASLLSPTTPHNQHALLTLNYLALYTWQSLAHLQNEFDIAIPNDVIRFLGWYYFEGIENLGHAPYWAHRPPRWLLDRNPPGHDLTNACVLAWLWMHPEANIEALKAPDKRGEIARWWTQNPDHAACLGKLLSQKTLVRKANRTHGAPERRHQTIMTKPRPFGVNIVGFARGELGIGEDSRMAALALRQAGVPFSVVNIACGQNTRQNDRTLDAFLNDEAPYAVNLFCLTGMDTARVWLESGSGLFEDRYNIGYWPWELPEWPAEWRDAYNIVDEIWASSNYTKESYLRSSDIPVHLMPMAVHLGPFPQHVRHDFGLPKTDFLFLYAFDFNSYLARKNPWAAIRAFRKAFPKGTERVRLVLKTMNTQLQSPLWQTFAHEASHDNRILLLNATLERQHVTGLFSVCDAYISPHRAEGFGRTLAEAMLLGKPVIATNYSGNTDFLNESTGYPVDYDITPVQPGEYPYGAGMHWADPDIEHLAWRMLEVVNNRKEVANRTAHAFKAISTRNNFQTIGAGYRERISQILHKLHRKFNR</sequence>
<reference evidence="2 3" key="2">
    <citation type="submission" date="2020-05" db="EMBL/GenBank/DDBJ databases">
        <title>Draft genome sequence of Desulfovibrio sp. strainFSS-1.</title>
        <authorList>
            <person name="Shimoshige H."/>
            <person name="Kobayashi H."/>
            <person name="Maekawa T."/>
        </authorList>
    </citation>
    <scope>NUCLEOTIDE SEQUENCE [LARGE SCALE GENOMIC DNA]</scope>
    <source>
        <strain evidence="2 3">SIID29052-01</strain>
    </source>
</reference>
<dbReference type="Gene3D" id="3.40.50.2000">
    <property type="entry name" value="Glycogen Phosphorylase B"/>
    <property type="match status" value="1"/>
</dbReference>
<dbReference type="SUPFAM" id="SSF53756">
    <property type="entry name" value="UDP-Glycosyltransferase/glycogen phosphorylase"/>
    <property type="match status" value="1"/>
</dbReference>
<keyword evidence="3" id="KW-1185">Reference proteome</keyword>
<proteinExistence type="predicted"/>
<reference evidence="2 3" key="1">
    <citation type="submission" date="2020-04" db="EMBL/GenBank/DDBJ databases">
        <authorList>
            <consortium name="Desulfovibrio sp. FSS-1 genome sequencing consortium"/>
            <person name="Shimoshige H."/>
            <person name="Kobayashi H."/>
            <person name="Maekawa T."/>
        </authorList>
    </citation>
    <scope>NUCLEOTIDE SEQUENCE [LARGE SCALE GENOMIC DNA]</scope>
    <source>
        <strain evidence="2 3">SIID29052-01</strain>
    </source>
</reference>
<evidence type="ECO:0000313" key="2">
    <source>
        <dbReference type="EMBL" id="GFK92240.1"/>
    </source>
</evidence>
<name>A0A6V8LMM2_9BACT</name>
<dbReference type="AlphaFoldDB" id="A0A6V8LMM2"/>
<evidence type="ECO:0000259" key="1">
    <source>
        <dbReference type="Pfam" id="PF00534"/>
    </source>
</evidence>
<dbReference type="InterPro" id="IPR001296">
    <property type="entry name" value="Glyco_trans_1"/>
</dbReference>
<dbReference type="CDD" id="cd03801">
    <property type="entry name" value="GT4_PimA-like"/>
    <property type="match status" value="1"/>
</dbReference>
<dbReference type="Pfam" id="PF00534">
    <property type="entry name" value="Glycos_transf_1"/>
    <property type="match status" value="1"/>
</dbReference>
<dbReference type="PANTHER" id="PTHR46656:SF3">
    <property type="entry name" value="PUTATIVE-RELATED"/>
    <property type="match status" value="1"/>
</dbReference>
<dbReference type="PANTHER" id="PTHR46656">
    <property type="entry name" value="PUTATIVE-RELATED"/>
    <property type="match status" value="1"/>
</dbReference>
<protein>
    <recommendedName>
        <fullName evidence="1">Glycosyl transferase family 1 domain-containing protein</fullName>
    </recommendedName>
</protein>
<organism evidence="2 3">
    <name type="scientific">Fundidesulfovibrio magnetotacticus</name>
    <dbReference type="NCBI Taxonomy" id="2730080"/>
    <lineage>
        <taxon>Bacteria</taxon>
        <taxon>Pseudomonadati</taxon>
        <taxon>Thermodesulfobacteriota</taxon>
        <taxon>Desulfovibrionia</taxon>
        <taxon>Desulfovibrionales</taxon>
        <taxon>Desulfovibrionaceae</taxon>
        <taxon>Fundidesulfovibrio</taxon>
    </lineage>
</organism>
<gene>
    <name evidence="2" type="ORF">NNJEOMEG_00062</name>
</gene>
<feature type="domain" description="Glycosyl transferase family 1" evidence="1">
    <location>
        <begin position="507"/>
        <end position="618"/>
    </location>
</feature>
<accession>A0A6V8LMM2</accession>
<comment type="caution">
    <text evidence="2">The sequence shown here is derived from an EMBL/GenBank/DDBJ whole genome shotgun (WGS) entry which is preliminary data.</text>
</comment>
<dbReference type="EMBL" id="BLTE01000001">
    <property type="protein sequence ID" value="GFK92240.1"/>
    <property type="molecule type" value="Genomic_DNA"/>
</dbReference>
<dbReference type="GO" id="GO:0016757">
    <property type="term" value="F:glycosyltransferase activity"/>
    <property type="evidence" value="ECO:0007669"/>
    <property type="project" value="InterPro"/>
</dbReference>
<dbReference type="Proteomes" id="UP000494245">
    <property type="component" value="Unassembled WGS sequence"/>
</dbReference>
<dbReference type="RefSeq" id="WP_173080196.1">
    <property type="nucleotide sequence ID" value="NZ_BLTE01000001.1"/>
</dbReference>